<dbReference type="GO" id="GO:0003676">
    <property type="term" value="F:nucleic acid binding"/>
    <property type="evidence" value="ECO:0007669"/>
    <property type="project" value="InterPro"/>
</dbReference>
<dbReference type="SUPFAM" id="SSF53098">
    <property type="entry name" value="Ribonuclease H-like"/>
    <property type="match status" value="1"/>
</dbReference>
<dbReference type="CDD" id="cd06145">
    <property type="entry name" value="REX1_like"/>
    <property type="match status" value="1"/>
</dbReference>
<keyword evidence="3" id="KW-0540">Nuclease</keyword>
<feature type="region of interest" description="Disordered" evidence="7">
    <location>
        <begin position="44"/>
        <end position="90"/>
    </location>
</feature>
<evidence type="ECO:0000256" key="3">
    <source>
        <dbReference type="ARBA" id="ARBA00022722"/>
    </source>
</evidence>
<comment type="subcellular location">
    <subcellularLocation>
        <location evidence="1">Nucleus</location>
    </subcellularLocation>
</comment>
<comment type="caution">
    <text evidence="9">The sequence shown here is derived from an EMBL/GenBank/DDBJ whole genome shotgun (WGS) entry which is preliminary data.</text>
</comment>
<proteinExistence type="inferred from homology"/>
<dbReference type="AlphaFoldDB" id="A0A8H5C1N0"/>
<keyword evidence="6" id="KW-0539">Nucleus</keyword>
<gene>
    <name evidence="9" type="ORF">D9611_002434</name>
</gene>
<dbReference type="InterPro" id="IPR012337">
    <property type="entry name" value="RNaseH-like_sf"/>
</dbReference>
<evidence type="ECO:0000313" key="10">
    <source>
        <dbReference type="Proteomes" id="UP000541558"/>
    </source>
</evidence>
<dbReference type="FunFam" id="3.30.420.10:FF:000031">
    <property type="entry name" value="RNA exonuclease 1"/>
    <property type="match status" value="1"/>
</dbReference>
<keyword evidence="10" id="KW-1185">Reference proteome</keyword>
<dbReference type="PANTHER" id="PTHR12801">
    <property type="entry name" value="RNA EXONUCLEASE REXO1 / RECO3 FAMILY MEMBER-RELATED"/>
    <property type="match status" value="1"/>
</dbReference>
<reference evidence="9 10" key="1">
    <citation type="journal article" date="2020" name="ISME J.">
        <title>Uncovering the hidden diversity of litter-decomposition mechanisms in mushroom-forming fungi.</title>
        <authorList>
            <person name="Floudas D."/>
            <person name="Bentzer J."/>
            <person name="Ahren D."/>
            <person name="Johansson T."/>
            <person name="Persson P."/>
            <person name="Tunlid A."/>
        </authorList>
    </citation>
    <scope>NUCLEOTIDE SEQUENCE [LARGE SCALE GENOMIC DNA]</scope>
    <source>
        <strain evidence="9 10">CBS 175.51</strain>
    </source>
</reference>
<sequence>MFPTLGSFHSIPCPDNPSCSRSSCIFSHRLGRYTVPRLDIPVAADQPTASSSKAPAAVIPTKRPVPVSPPKSGPSSPSTRPQEPPRKFQKVGLQSRAFPVASGASHTDTGVPILRVNPGASRVPIVIRQAMVKTIYDTFVTLYEPIHKANPSLASEHALRQEEEIYNKTTKGSYRVAVIQCIATLKRRNGAKPTSSSHFNVGTVDDVNAKVEAKKTLEALQLSKDLLEPLIHSVEDLTKWGYIVDIPAGEGSREPSMEGKVGKCERCAQPFQVKRMEEAEECTFHWGKALMTRVSGEKTRVYTCCSRPADSDGCVHGPHVFYESAPEDLHKRHGFSFLKPLDPNRPALDVAAMDCEMIYTTGGMRVARISIVDGAGKEVFDEFIRMDDDVHVIDYNTRFSGVTQENHAKATMSLSAVREALDSLLSTDTILLGHALDNDLKTMRMIHHRCIDTALLFPHRAGPPYRRSLRDLVKEKLGKAIQVGTGDITVGHSSLEDAIATLDLVRWQILNTRKPPPPSAS</sequence>
<dbReference type="EMBL" id="JAACJK010000109">
    <property type="protein sequence ID" value="KAF5333189.1"/>
    <property type="molecule type" value="Genomic_DNA"/>
</dbReference>
<name>A0A8H5C1N0_9AGAR</name>
<evidence type="ECO:0000256" key="5">
    <source>
        <dbReference type="ARBA" id="ARBA00022839"/>
    </source>
</evidence>
<dbReference type="InterPro" id="IPR036397">
    <property type="entry name" value="RNaseH_sf"/>
</dbReference>
<accession>A0A8H5C1N0</accession>
<organism evidence="9 10">
    <name type="scientific">Ephemerocybe angulata</name>
    <dbReference type="NCBI Taxonomy" id="980116"/>
    <lineage>
        <taxon>Eukaryota</taxon>
        <taxon>Fungi</taxon>
        <taxon>Dikarya</taxon>
        <taxon>Basidiomycota</taxon>
        <taxon>Agaricomycotina</taxon>
        <taxon>Agaricomycetes</taxon>
        <taxon>Agaricomycetidae</taxon>
        <taxon>Agaricales</taxon>
        <taxon>Agaricineae</taxon>
        <taxon>Psathyrellaceae</taxon>
        <taxon>Ephemerocybe</taxon>
    </lineage>
</organism>
<keyword evidence="5" id="KW-0269">Exonuclease</keyword>
<dbReference type="SMART" id="SM00479">
    <property type="entry name" value="EXOIII"/>
    <property type="match status" value="1"/>
</dbReference>
<dbReference type="InterPro" id="IPR034922">
    <property type="entry name" value="REX1-like_exo"/>
</dbReference>
<dbReference type="GO" id="GO:0005634">
    <property type="term" value="C:nucleus"/>
    <property type="evidence" value="ECO:0007669"/>
    <property type="project" value="UniProtKB-SubCell"/>
</dbReference>
<dbReference type="Gene3D" id="3.30.420.10">
    <property type="entry name" value="Ribonuclease H-like superfamily/Ribonuclease H"/>
    <property type="match status" value="1"/>
</dbReference>
<evidence type="ECO:0000256" key="7">
    <source>
        <dbReference type="SAM" id="MobiDB-lite"/>
    </source>
</evidence>
<evidence type="ECO:0000256" key="1">
    <source>
        <dbReference type="ARBA" id="ARBA00004123"/>
    </source>
</evidence>
<dbReference type="InterPro" id="IPR047021">
    <property type="entry name" value="REXO1/3/4-like"/>
</dbReference>
<feature type="domain" description="Exonuclease" evidence="8">
    <location>
        <begin position="349"/>
        <end position="514"/>
    </location>
</feature>
<comment type="similarity">
    <text evidence="2">Belongs to the REXO1/REXO3 family.</text>
</comment>
<dbReference type="Proteomes" id="UP000541558">
    <property type="component" value="Unassembled WGS sequence"/>
</dbReference>
<dbReference type="Pfam" id="PF00929">
    <property type="entry name" value="RNase_T"/>
    <property type="match status" value="1"/>
</dbReference>
<dbReference type="OrthoDB" id="8191639at2759"/>
<evidence type="ECO:0000259" key="8">
    <source>
        <dbReference type="SMART" id="SM00479"/>
    </source>
</evidence>
<evidence type="ECO:0000313" key="9">
    <source>
        <dbReference type="EMBL" id="KAF5333189.1"/>
    </source>
</evidence>
<dbReference type="GO" id="GO:0004527">
    <property type="term" value="F:exonuclease activity"/>
    <property type="evidence" value="ECO:0007669"/>
    <property type="project" value="UniProtKB-KW"/>
</dbReference>
<evidence type="ECO:0000256" key="6">
    <source>
        <dbReference type="ARBA" id="ARBA00023242"/>
    </source>
</evidence>
<evidence type="ECO:0000256" key="2">
    <source>
        <dbReference type="ARBA" id="ARBA00006357"/>
    </source>
</evidence>
<dbReference type="InterPro" id="IPR013520">
    <property type="entry name" value="Ribonucl_H"/>
</dbReference>
<dbReference type="PANTHER" id="PTHR12801:SF115">
    <property type="entry name" value="FI18136P1-RELATED"/>
    <property type="match status" value="1"/>
</dbReference>
<dbReference type="GO" id="GO:0010629">
    <property type="term" value="P:negative regulation of gene expression"/>
    <property type="evidence" value="ECO:0007669"/>
    <property type="project" value="UniProtKB-ARBA"/>
</dbReference>
<protein>
    <recommendedName>
        <fullName evidence="8">Exonuclease domain-containing protein</fullName>
    </recommendedName>
</protein>
<keyword evidence="4" id="KW-0378">Hydrolase</keyword>
<evidence type="ECO:0000256" key="4">
    <source>
        <dbReference type="ARBA" id="ARBA00022801"/>
    </source>
</evidence>